<dbReference type="KEGG" id="sgn:SGRA_1671"/>
<evidence type="ECO:0000313" key="8">
    <source>
        <dbReference type="EMBL" id="AFC24146.1"/>
    </source>
</evidence>
<evidence type="ECO:0000313" key="11">
    <source>
        <dbReference type="EMBL" id="AFC25736.1"/>
    </source>
</evidence>
<dbReference type="Proteomes" id="UP000007519">
    <property type="component" value="Chromosome"/>
</dbReference>
<sequence length="398" mass="45902">MDKKQEELLNRLLGDVKNIEELDKLTDDLKKRGIQSLLEGEMSAHLGYARGEEVQGENRRNGHSSKKIKTESGKLQIEIPRDREGKFDPVTVPKHKSMTAKLESVITLLYAKGMSLSDIVEYMDEIYGQQYSKSQITTITNSLLDSIREWQNRVLDEKYAILWIDGIHYKIREDGQIKSKVCMIVLGVNLAGYQDIIGMYLFEKETAANWATTLNDIKTRGVKDVLFICSDNLAGLDQSVEAVFPQAAHQICVVHQIRNSMKVVEASNRRKVAKDIKLIYTAPNEAEARNRLQDFEEKWGDRYPYIIKSWEKNWDNLTVFLYYPQEIRKLIYTTNIIEGFNAGLRKYTNNKRSFPNDAAAIKSIYLAAMQIQKRWKVKRAGWTKVFSQLCVCFPDRVI</sequence>
<dbReference type="OrthoDB" id="9779930at2"/>
<dbReference type="KEGG" id="sgn:SGRA_1411"/>
<dbReference type="PANTHER" id="PTHR33217">
    <property type="entry name" value="TRANSPOSASE FOR INSERTION SEQUENCE ELEMENT IS1081"/>
    <property type="match status" value="1"/>
</dbReference>
<reference evidence="11" key="1">
    <citation type="submission" date="2011-06" db="EMBL/GenBank/DDBJ databases">
        <authorList>
            <person name="Saw J.H.W."/>
            <person name="Kanbe M."/>
            <person name="Aizawa S.-I."/>
            <person name="Saito J.A."/>
            <person name="Young A."/>
            <person name="Hou S."/>
            <person name="Alam M."/>
        </authorList>
    </citation>
    <scope>NUCLEOTIDE SEQUENCE</scope>
    <source>
        <strain evidence="11">Lewin</strain>
    </source>
</reference>
<evidence type="ECO:0000313" key="13">
    <source>
        <dbReference type="EMBL" id="AFC25879.1"/>
    </source>
</evidence>
<evidence type="ECO:0000313" key="9">
    <source>
        <dbReference type="EMBL" id="AFC24406.1"/>
    </source>
</evidence>
<reference evidence="11 15" key="2">
    <citation type="journal article" date="2012" name="Stand. Genomic Sci.">
        <title>Complete genome sequencing and analysis of Saprospira grandis str. Lewin, a predatory marine bacterium.</title>
        <authorList>
            <person name="Saw J.H."/>
            <person name="Yuryev A."/>
            <person name="Kanbe M."/>
            <person name="Hou S."/>
            <person name="Young A.G."/>
            <person name="Aizawa S."/>
            <person name="Alam M."/>
        </authorList>
    </citation>
    <scope>NUCLEOTIDE SEQUENCE [LARGE SCALE GENOMIC DNA]</scope>
    <source>
        <strain evidence="11 15">Lewin</strain>
    </source>
</reference>
<accession>H6KZG0</accession>
<dbReference type="RefSeq" id="WP_015691783.1">
    <property type="nucleotide sequence ID" value="NC_016940.1"/>
</dbReference>
<dbReference type="HOGENOM" id="CLU_036805_2_0_10"/>
<evidence type="ECO:0000256" key="7">
    <source>
        <dbReference type="SAM" id="MobiDB-lite"/>
    </source>
</evidence>
<evidence type="ECO:0000313" key="14">
    <source>
        <dbReference type="EMBL" id="AFC26605.1"/>
    </source>
</evidence>
<dbReference type="InterPro" id="IPR001207">
    <property type="entry name" value="Transposase_mutator"/>
</dbReference>
<dbReference type="KEGG" id="sgn:SGRA_3889"/>
<evidence type="ECO:0000256" key="1">
    <source>
        <dbReference type="ARBA" id="ARBA00002190"/>
    </source>
</evidence>
<dbReference type="KEGG" id="sgn:SGRA_2735"/>
<evidence type="ECO:0000313" key="15">
    <source>
        <dbReference type="Proteomes" id="UP000007519"/>
    </source>
</evidence>
<dbReference type="eggNOG" id="COG3328">
    <property type="taxonomic scope" value="Bacteria"/>
</dbReference>
<dbReference type="KEGG" id="sgn:SGRA_3132"/>
<keyword evidence="6" id="KW-0814">Transposable element</keyword>
<evidence type="ECO:0000256" key="6">
    <source>
        <dbReference type="RuleBase" id="RU365089"/>
    </source>
</evidence>
<dbReference type="AlphaFoldDB" id="H6KZG0"/>
<dbReference type="GO" id="GO:0006313">
    <property type="term" value="P:DNA transposition"/>
    <property type="evidence" value="ECO:0007669"/>
    <property type="project" value="UniProtKB-UniRule"/>
</dbReference>
<evidence type="ECO:0000256" key="3">
    <source>
        <dbReference type="ARBA" id="ARBA00022578"/>
    </source>
</evidence>
<dbReference type="PROSITE" id="PS01007">
    <property type="entry name" value="TRANSPOSASE_MUTATOR"/>
    <property type="match status" value="1"/>
</dbReference>
<evidence type="ECO:0000256" key="5">
    <source>
        <dbReference type="ARBA" id="ARBA00023172"/>
    </source>
</evidence>
<dbReference type="EMBL" id="CP002831">
    <property type="protein sequence ID" value="AFC25879.1"/>
    <property type="molecule type" value="Genomic_DNA"/>
</dbReference>
<dbReference type="EMBL" id="CP002831">
    <property type="protein sequence ID" value="AFC26605.1"/>
    <property type="molecule type" value="Genomic_DNA"/>
</dbReference>
<evidence type="ECO:0000256" key="2">
    <source>
        <dbReference type="ARBA" id="ARBA00010961"/>
    </source>
</evidence>
<feature type="region of interest" description="Disordered" evidence="7">
    <location>
        <begin position="49"/>
        <end position="73"/>
    </location>
</feature>
<dbReference type="GO" id="GO:0003677">
    <property type="term" value="F:DNA binding"/>
    <property type="evidence" value="ECO:0007669"/>
    <property type="project" value="UniProtKB-UniRule"/>
</dbReference>
<dbReference type="EMBL" id="CP002831">
    <property type="protein sequence ID" value="AFC25860.1"/>
    <property type="molecule type" value="Genomic_DNA"/>
</dbReference>
<proteinExistence type="inferred from homology"/>
<dbReference type="KEGG" id="sgn:SGRA_3008"/>
<dbReference type="PANTHER" id="PTHR33217:SF8">
    <property type="entry name" value="MUTATOR FAMILY TRANSPOSASE"/>
    <property type="match status" value="1"/>
</dbReference>
<dbReference type="GO" id="GO:0004803">
    <property type="term" value="F:transposase activity"/>
    <property type="evidence" value="ECO:0007669"/>
    <property type="project" value="UniProtKB-UniRule"/>
</dbReference>
<keyword evidence="4 6" id="KW-0238">DNA-binding</keyword>
<keyword evidence="15" id="KW-1185">Reference proteome</keyword>
<name>H6KZG0_SAPGL</name>
<gene>
    <name evidence="8" type="ordered locus">SGRA_1411</name>
    <name evidence="9" type="ordered locus">SGRA_1671</name>
    <name evidence="10" type="ordered locus">SGRA_2735</name>
    <name evidence="11" type="ordered locus">SGRA_3008</name>
    <name evidence="12" type="ordered locus">SGRA_3132</name>
    <name evidence="13" type="ordered locus">SGRA_3151</name>
    <name evidence="14" type="ordered locus">SGRA_3889</name>
</gene>
<evidence type="ECO:0000313" key="10">
    <source>
        <dbReference type="EMBL" id="AFC25463.1"/>
    </source>
</evidence>
<evidence type="ECO:0000313" key="12">
    <source>
        <dbReference type="EMBL" id="AFC25860.1"/>
    </source>
</evidence>
<dbReference type="EMBL" id="CP002831">
    <property type="protein sequence ID" value="AFC24406.1"/>
    <property type="molecule type" value="Genomic_DNA"/>
</dbReference>
<dbReference type="EMBL" id="CP002831">
    <property type="protein sequence ID" value="AFC25463.1"/>
    <property type="molecule type" value="Genomic_DNA"/>
</dbReference>
<comment type="similarity">
    <text evidence="2 6">Belongs to the transposase mutator family.</text>
</comment>
<dbReference type="NCBIfam" id="NF033543">
    <property type="entry name" value="transpos_IS256"/>
    <property type="match status" value="1"/>
</dbReference>
<dbReference type="Pfam" id="PF00872">
    <property type="entry name" value="Transposase_mut"/>
    <property type="match status" value="1"/>
</dbReference>
<organism evidence="11 15">
    <name type="scientific">Saprospira grandis (strain Lewin)</name>
    <dbReference type="NCBI Taxonomy" id="984262"/>
    <lineage>
        <taxon>Bacteria</taxon>
        <taxon>Pseudomonadati</taxon>
        <taxon>Bacteroidota</taxon>
        <taxon>Saprospiria</taxon>
        <taxon>Saprospirales</taxon>
        <taxon>Saprospiraceae</taxon>
        <taxon>Saprospira</taxon>
    </lineage>
</organism>
<dbReference type="EMBL" id="CP002831">
    <property type="protein sequence ID" value="AFC25736.1"/>
    <property type="molecule type" value="Genomic_DNA"/>
</dbReference>
<keyword evidence="5 6" id="KW-0233">DNA recombination</keyword>
<protein>
    <recommendedName>
        <fullName evidence="6">Mutator family transposase</fullName>
    </recommendedName>
</protein>
<evidence type="ECO:0000256" key="4">
    <source>
        <dbReference type="ARBA" id="ARBA00023125"/>
    </source>
</evidence>
<comment type="function">
    <text evidence="1 6">Required for the transposition of the insertion element.</text>
</comment>
<dbReference type="KEGG" id="sgn:SGRA_3151"/>
<keyword evidence="3 6" id="KW-0815">Transposition</keyword>
<dbReference type="EMBL" id="CP002831">
    <property type="protein sequence ID" value="AFC24146.1"/>
    <property type="molecule type" value="Genomic_DNA"/>
</dbReference>
<feature type="compositionally biased region" description="Basic and acidic residues" evidence="7">
    <location>
        <begin position="50"/>
        <end position="60"/>
    </location>
</feature>